<dbReference type="InterPro" id="IPR027417">
    <property type="entry name" value="P-loop_NTPase"/>
</dbReference>
<evidence type="ECO:0000256" key="9">
    <source>
        <dbReference type="ARBA" id="ARBA00023118"/>
    </source>
</evidence>
<keyword evidence="7" id="KW-0347">Helicase</keyword>
<dbReference type="Gene3D" id="1.10.3210.30">
    <property type="match status" value="1"/>
</dbReference>
<evidence type="ECO:0000313" key="12">
    <source>
        <dbReference type="Proteomes" id="UP000050961"/>
    </source>
</evidence>
<dbReference type="GO" id="GO:0003724">
    <property type="term" value="F:RNA helicase activity"/>
    <property type="evidence" value="ECO:0007669"/>
    <property type="project" value="TreeGrafter"/>
</dbReference>
<dbReference type="eggNOG" id="COG1203">
    <property type="taxonomic scope" value="Bacteria"/>
</dbReference>
<accession>A0A0R2DN63</accession>
<dbReference type="InterPro" id="IPR050547">
    <property type="entry name" value="DEAD_box_RNA_helicases"/>
</dbReference>
<keyword evidence="6" id="KW-0378">Hydrolase</keyword>
<dbReference type="CDD" id="cd09641">
    <property type="entry name" value="Cas3''_I"/>
    <property type="match status" value="1"/>
</dbReference>
<dbReference type="GO" id="GO:0046872">
    <property type="term" value="F:metal ion binding"/>
    <property type="evidence" value="ECO:0007669"/>
    <property type="project" value="UniProtKB-KW"/>
</dbReference>
<dbReference type="EMBL" id="AYZF01000017">
    <property type="protein sequence ID" value="KRN05569.1"/>
    <property type="molecule type" value="Genomic_DNA"/>
</dbReference>
<dbReference type="Gene3D" id="3.40.50.300">
    <property type="entry name" value="P-loop containing nucleotide triphosphate hydrolases"/>
    <property type="match status" value="2"/>
</dbReference>
<dbReference type="GO" id="GO:0005524">
    <property type="term" value="F:ATP binding"/>
    <property type="evidence" value="ECO:0007669"/>
    <property type="project" value="UniProtKB-KW"/>
</dbReference>
<keyword evidence="8" id="KW-0067">ATP-binding</keyword>
<organism evidence="11 12">
    <name type="scientific">Liquorilactobacillus sucicola DSM 21376 = JCM 15457</name>
    <dbReference type="NCBI Taxonomy" id="1423806"/>
    <lineage>
        <taxon>Bacteria</taxon>
        <taxon>Bacillati</taxon>
        <taxon>Bacillota</taxon>
        <taxon>Bacilli</taxon>
        <taxon>Lactobacillales</taxon>
        <taxon>Lactobacillaceae</taxon>
        <taxon>Liquorilactobacillus</taxon>
    </lineage>
</organism>
<dbReference type="PROSITE" id="PS51643">
    <property type="entry name" value="HD_CAS3"/>
    <property type="match status" value="1"/>
</dbReference>
<sequence>MDFLAKSDGETIIQHTLNLKKQFEKLRKYYPNSLKKEEAELLLLACLYHDLGKMNKKFQDKVSKNRHIMEDHEIPHALLSVCLLPIDRLSESFSKDELIALSYAIAYHHERNFENLENYYPQEVELLEEQALKFNFKGLDIKPVIPPEIRKRYFKLGYRPNTSKTWYPLYVKIKGLLNRIDYAASGHYEVEEPAGPFLKESLNNNLMVNWKEHDPNAKWNAVQKWMEKNSVENVVVVAQTGIGKTEASLKWIGEDKGFYTLPLKAAINGIFQRIKRDIVPKNADYRSHVGILHSDMTKVLFADQEYQDKLRLEDFDTYINETKKWSLPLTITTLDQIFNMVYRYRGYEYKLATLSYSKVVIDEIQMYSADLLAYLIVGLSMIQEAGGKFAIVTATLSPFILDLFKENKLQFKSPEKPFLDDTLAHRHSLKICHGELNKISILDSFNNNKVLVICNTVNQAIKIYDDLLQENKALTGKLHLIHSRFIKRDRAKIEAEILNFGKTNNVESGIWIGTQVVEASLDIDFDVLYTELSELNSLFQRMGRCYRKRNFNGKYNIFVFDGGTRMPSGIKKENGFANNSIYDYTMFKLSKNALANLDGPISEEEKLNLIDNCYNTETLKESNYLAQVKKSIDYIRASENDGHTLQDTISRFRDIDSFEMIPENVYKDNIALFKELANLKYDRDQYSRIRMRRLDLFNQIDDLTVQVPGYIIFNLSKEHRDISEVQLSKFKSIKILPNSFEYDEKKGLNLKLIDLKKDESSNFF</sequence>
<evidence type="ECO:0000256" key="2">
    <source>
        <dbReference type="ARBA" id="ARBA00009046"/>
    </source>
</evidence>
<dbReference type="InterPro" id="IPR003607">
    <property type="entry name" value="HD/PDEase_dom"/>
</dbReference>
<dbReference type="GO" id="GO:0051607">
    <property type="term" value="P:defense response to virus"/>
    <property type="evidence" value="ECO:0007669"/>
    <property type="project" value="UniProtKB-KW"/>
</dbReference>
<evidence type="ECO:0000256" key="8">
    <source>
        <dbReference type="ARBA" id="ARBA00022840"/>
    </source>
</evidence>
<dbReference type="Pfam" id="PF01966">
    <property type="entry name" value="HD"/>
    <property type="match status" value="1"/>
</dbReference>
<name>A0A0R2DN63_9LACO</name>
<dbReference type="InterPro" id="IPR006674">
    <property type="entry name" value="HD_domain"/>
</dbReference>
<evidence type="ECO:0000256" key="6">
    <source>
        <dbReference type="ARBA" id="ARBA00022801"/>
    </source>
</evidence>
<dbReference type="GO" id="GO:0004518">
    <property type="term" value="F:nuclease activity"/>
    <property type="evidence" value="ECO:0007669"/>
    <property type="project" value="UniProtKB-KW"/>
</dbReference>
<dbReference type="PANTHER" id="PTHR47963">
    <property type="entry name" value="DEAD-BOX ATP-DEPENDENT RNA HELICASE 47, MITOCHONDRIAL"/>
    <property type="match status" value="1"/>
</dbReference>
<gene>
    <name evidence="11" type="ORF">FD15_GL002132</name>
</gene>
<comment type="caution">
    <text evidence="11">The sequence shown here is derived from an EMBL/GenBank/DDBJ whole genome shotgun (WGS) entry which is preliminary data.</text>
</comment>
<dbReference type="NCBIfam" id="TIGR01587">
    <property type="entry name" value="cas3_core"/>
    <property type="match status" value="1"/>
</dbReference>
<dbReference type="PANTHER" id="PTHR47963:SF9">
    <property type="entry name" value="CRISPR-ASSOCIATED ENDONUCLEASE_HELICASE CAS3"/>
    <property type="match status" value="1"/>
</dbReference>
<dbReference type="RefSeq" id="WP_056967457.1">
    <property type="nucleotide sequence ID" value="NZ_AYZF01000017.1"/>
</dbReference>
<dbReference type="InterPro" id="IPR038257">
    <property type="entry name" value="CRISPR-assoc_Cas3_HD_sf"/>
</dbReference>
<dbReference type="STRING" id="1423806.FD15_GL002132"/>
<keyword evidence="12" id="KW-1185">Reference proteome</keyword>
<dbReference type="NCBIfam" id="TIGR01596">
    <property type="entry name" value="cas3_HD"/>
    <property type="match status" value="1"/>
</dbReference>
<dbReference type="SMART" id="SM00487">
    <property type="entry name" value="DEXDc"/>
    <property type="match status" value="1"/>
</dbReference>
<comment type="similarity">
    <text evidence="1">In the N-terminal section; belongs to the CRISPR-associated nuclease Cas3-HD family.</text>
</comment>
<dbReference type="GO" id="GO:0016787">
    <property type="term" value="F:hydrolase activity"/>
    <property type="evidence" value="ECO:0007669"/>
    <property type="project" value="UniProtKB-KW"/>
</dbReference>
<evidence type="ECO:0000256" key="4">
    <source>
        <dbReference type="ARBA" id="ARBA00022723"/>
    </source>
</evidence>
<dbReference type="InterPro" id="IPR014001">
    <property type="entry name" value="Helicase_ATP-bd"/>
</dbReference>
<feature type="domain" description="HD Cas3-type" evidence="10">
    <location>
        <begin position="5"/>
        <end position="183"/>
    </location>
</feature>
<evidence type="ECO:0000256" key="7">
    <source>
        <dbReference type="ARBA" id="ARBA00022806"/>
    </source>
</evidence>
<evidence type="ECO:0000313" key="11">
    <source>
        <dbReference type="EMBL" id="KRN05569.1"/>
    </source>
</evidence>
<keyword evidence="4" id="KW-0479">Metal-binding</keyword>
<keyword evidence="9" id="KW-0051">Antiviral defense</keyword>
<comment type="similarity">
    <text evidence="2">In the central section; belongs to the CRISPR-associated helicase Cas3 family.</text>
</comment>
<dbReference type="PATRIC" id="fig|1423806.3.peg.2175"/>
<dbReference type="Proteomes" id="UP000050961">
    <property type="component" value="Unassembled WGS sequence"/>
</dbReference>
<dbReference type="SUPFAM" id="SSF109604">
    <property type="entry name" value="HD-domain/PDEase-like"/>
    <property type="match status" value="1"/>
</dbReference>
<keyword evidence="3" id="KW-0540">Nuclease</keyword>
<evidence type="ECO:0000256" key="1">
    <source>
        <dbReference type="ARBA" id="ARBA00006847"/>
    </source>
</evidence>
<evidence type="ECO:0000256" key="3">
    <source>
        <dbReference type="ARBA" id="ARBA00022722"/>
    </source>
</evidence>
<dbReference type="SUPFAM" id="SSF52540">
    <property type="entry name" value="P-loop containing nucleoside triphosphate hydrolases"/>
    <property type="match status" value="1"/>
</dbReference>
<dbReference type="GO" id="GO:0003723">
    <property type="term" value="F:RNA binding"/>
    <property type="evidence" value="ECO:0007669"/>
    <property type="project" value="TreeGrafter"/>
</dbReference>
<dbReference type="InterPro" id="IPR006474">
    <property type="entry name" value="Helicase_Cas3_CRISPR-ass_core"/>
</dbReference>
<evidence type="ECO:0000259" key="10">
    <source>
        <dbReference type="PROSITE" id="PS51643"/>
    </source>
</evidence>
<protein>
    <submittedName>
        <fullName evidence="11">CRISPR-associated helicase Cas3</fullName>
    </submittedName>
</protein>
<evidence type="ECO:0000256" key="5">
    <source>
        <dbReference type="ARBA" id="ARBA00022741"/>
    </source>
</evidence>
<proteinExistence type="inferred from homology"/>
<dbReference type="AlphaFoldDB" id="A0A0R2DN63"/>
<dbReference type="InterPro" id="IPR054712">
    <property type="entry name" value="Cas3-like_dom"/>
</dbReference>
<dbReference type="InterPro" id="IPR011545">
    <property type="entry name" value="DEAD/DEAH_box_helicase_dom"/>
</dbReference>
<dbReference type="Pfam" id="PF00270">
    <property type="entry name" value="DEAD"/>
    <property type="match status" value="1"/>
</dbReference>
<dbReference type="Pfam" id="PF22590">
    <property type="entry name" value="Cas3-like_C_2"/>
    <property type="match status" value="1"/>
</dbReference>
<dbReference type="InterPro" id="IPR006483">
    <property type="entry name" value="CRISPR-assoc_Cas3_HD"/>
</dbReference>
<dbReference type="SMART" id="SM00471">
    <property type="entry name" value="HDc"/>
    <property type="match status" value="1"/>
</dbReference>
<keyword evidence="5" id="KW-0547">Nucleotide-binding</keyword>
<reference evidence="11 12" key="1">
    <citation type="journal article" date="2015" name="Genome Announc.">
        <title>Expanding the biotechnology potential of lactobacilli through comparative genomics of 213 strains and associated genera.</title>
        <authorList>
            <person name="Sun Z."/>
            <person name="Harris H.M."/>
            <person name="McCann A."/>
            <person name="Guo C."/>
            <person name="Argimon S."/>
            <person name="Zhang W."/>
            <person name="Yang X."/>
            <person name="Jeffery I.B."/>
            <person name="Cooney J.C."/>
            <person name="Kagawa T.F."/>
            <person name="Liu W."/>
            <person name="Song Y."/>
            <person name="Salvetti E."/>
            <person name="Wrobel A."/>
            <person name="Rasinkangas P."/>
            <person name="Parkhill J."/>
            <person name="Rea M.C."/>
            <person name="O'Sullivan O."/>
            <person name="Ritari J."/>
            <person name="Douillard F.P."/>
            <person name="Paul Ross R."/>
            <person name="Yang R."/>
            <person name="Briner A.E."/>
            <person name="Felis G.E."/>
            <person name="de Vos W.M."/>
            <person name="Barrangou R."/>
            <person name="Klaenhammer T.R."/>
            <person name="Caufield P.W."/>
            <person name="Cui Y."/>
            <person name="Zhang H."/>
            <person name="O'Toole P.W."/>
        </authorList>
    </citation>
    <scope>NUCLEOTIDE SEQUENCE [LARGE SCALE GENOMIC DNA]</scope>
    <source>
        <strain evidence="11 12">DSM 21376</strain>
    </source>
</reference>